<evidence type="ECO:0000256" key="1">
    <source>
        <dbReference type="SAM" id="MobiDB-lite"/>
    </source>
</evidence>
<comment type="caution">
    <text evidence="2">The sequence shown here is derived from an EMBL/GenBank/DDBJ whole genome shotgun (WGS) entry which is preliminary data.</text>
</comment>
<feature type="compositionally biased region" description="Basic and acidic residues" evidence="1">
    <location>
        <begin position="177"/>
        <end position="200"/>
    </location>
</feature>
<proteinExistence type="predicted"/>
<protein>
    <submittedName>
        <fullName evidence="2">Uncharacterized protein</fullName>
    </submittedName>
</protein>
<sequence>MRRSEAEQLLGGHATGTLTEEERRSLFAAALEHQEVFDALMDEEALRELLADPAAKAQLLAALATAAPKVVPFWRRTGVLGAAASLLLASIAGLAYLRSPEQVPPPLEREAGLAQKAKAAETPAPAQAPTPLAEQAPPAAPAQAFEHPPARRAKAAALPLPAALAPGVVAPQAVDGSRAKAQDQLRQAETRESVAKKAEAPRPAAALMEVVPAPRADKQKGSPEAQNRLADAAPGGVVGGAVGGLATKVKGTSQQEEPSRYATPPPAALAPAPATSVRRTEGKISALLAPAWTLETLADGSTRITVMGAAGMQAVLLRRRAAGVEVLALRVLEQSKELTSWQVEIRLVAGDALDLYLLNAPVVEPARLPETGPVDGHRVRIYPPSRN</sequence>
<name>A0A9D7SKD9_9BACT</name>
<feature type="compositionally biased region" description="Low complexity" evidence="1">
    <location>
        <begin position="113"/>
        <end position="144"/>
    </location>
</feature>
<reference evidence="2" key="1">
    <citation type="submission" date="2020-10" db="EMBL/GenBank/DDBJ databases">
        <title>Connecting structure to function with the recovery of over 1000 high-quality activated sludge metagenome-assembled genomes encoding full-length rRNA genes using long-read sequencing.</title>
        <authorList>
            <person name="Singleton C.M."/>
            <person name="Petriglieri F."/>
            <person name="Kristensen J.M."/>
            <person name="Kirkegaard R.H."/>
            <person name="Michaelsen T.Y."/>
            <person name="Andersen M.H."/>
            <person name="Karst S.M."/>
            <person name="Dueholm M.S."/>
            <person name="Nielsen P.H."/>
            <person name="Albertsen M."/>
        </authorList>
    </citation>
    <scope>NUCLEOTIDE SEQUENCE</scope>
    <source>
        <strain evidence="2">Skiv_18-Q3-R9-52_MAXAC.067</strain>
    </source>
</reference>
<organism evidence="2 3">
    <name type="scientific">Candidatus Geothrix skivensis</name>
    <dbReference type="NCBI Taxonomy" id="2954439"/>
    <lineage>
        <taxon>Bacteria</taxon>
        <taxon>Pseudomonadati</taxon>
        <taxon>Acidobacteriota</taxon>
        <taxon>Holophagae</taxon>
        <taxon>Holophagales</taxon>
        <taxon>Holophagaceae</taxon>
        <taxon>Geothrix</taxon>
    </lineage>
</organism>
<dbReference type="EMBL" id="JADKIO010000013">
    <property type="protein sequence ID" value="MBK9798072.1"/>
    <property type="molecule type" value="Genomic_DNA"/>
</dbReference>
<feature type="region of interest" description="Disordered" evidence="1">
    <location>
        <begin position="250"/>
        <end position="276"/>
    </location>
</feature>
<feature type="region of interest" description="Disordered" evidence="1">
    <location>
        <begin position="175"/>
        <end position="234"/>
    </location>
</feature>
<evidence type="ECO:0000313" key="3">
    <source>
        <dbReference type="Proteomes" id="UP000886657"/>
    </source>
</evidence>
<dbReference type="Proteomes" id="UP000886657">
    <property type="component" value="Unassembled WGS sequence"/>
</dbReference>
<feature type="region of interest" description="Disordered" evidence="1">
    <location>
        <begin position="113"/>
        <end position="154"/>
    </location>
</feature>
<accession>A0A9D7SKD9</accession>
<dbReference type="AlphaFoldDB" id="A0A9D7SKD9"/>
<gene>
    <name evidence="2" type="ORF">IPP58_16630</name>
</gene>
<evidence type="ECO:0000313" key="2">
    <source>
        <dbReference type="EMBL" id="MBK9798072.1"/>
    </source>
</evidence>